<proteinExistence type="predicted"/>
<accession>A0ABU7PFE0</accession>
<keyword evidence="2" id="KW-0812">Transmembrane</keyword>
<evidence type="ECO:0000313" key="5">
    <source>
        <dbReference type="Proteomes" id="UP001344658"/>
    </source>
</evidence>
<evidence type="ECO:0000256" key="1">
    <source>
        <dbReference type="SAM" id="MobiDB-lite"/>
    </source>
</evidence>
<evidence type="ECO:0000259" key="3">
    <source>
        <dbReference type="Pfam" id="PF26526"/>
    </source>
</evidence>
<protein>
    <recommendedName>
        <fullName evidence="3">DUF8175 domain-containing protein</fullName>
    </recommendedName>
</protein>
<name>A0ABU7PFE0_9ACTN</name>
<reference evidence="4 5" key="1">
    <citation type="submission" date="2023-12" db="EMBL/GenBank/DDBJ databases">
        <title>Streptomyces sp. V4-01.</title>
        <authorList>
            <person name="Somphong A."/>
            <person name="Phongsopitanun W."/>
        </authorList>
    </citation>
    <scope>NUCLEOTIDE SEQUENCE [LARGE SCALE GENOMIC DNA]</scope>
    <source>
        <strain evidence="4 5">V4-01</strain>
    </source>
</reference>
<keyword evidence="2" id="KW-1133">Transmembrane helix</keyword>
<feature type="domain" description="DUF8175" evidence="3">
    <location>
        <begin position="56"/>
        <end position="237"/>
    </location>
</feature>
<keyword evidence="5" id="KW-1185">Reference proteome</keyword>
<dbReference type="InterPro" id="IPR058488">
    <property type="entry name" value="DUF8175"/>
</dbReference>
<dbReference type="RefSeq" id="WP_330797493.1">
    <property type="nucleotide sequence ID" value="NZ_JAZEWV010000018.1"/>
</dbReference>
<sequence>MRGVLRGPTGPEDDRAFWQRPGWVISAGFMSAVLVFGLMAFLMSGGQARGTMAPASGPAATGGEPPPARCAAADRDQRLPTAPPPHIEWITVAGVRVPASPVAGPLLRRDGVWSCYARTPLGAVMAAHGITAHLSTASWRSVAEQQIVPGVGRDRFVFQRGFVDVPDTPITGGYAGFSVSDYSRTSAVVGMLIRREESYFSTYIWMKWVAGDWRIEPDPSGSLYSPLESRMTADGFTLWES</sequence>
<dbReference type="EMBL" id="JAZEWV010000018">
    <property type="protein sequence ID" value="MEE4544496.1"/>
    <property type="molecule type" value="Genomic_DNA"/>
</dbReference>
<feature type="region of interest" description="Disordered" evidence="1">
    <location>
        <begin position="51"/>
        <end position="71"/>
    </location>
</feature>
<gene>
    <name evidence="4" type="ORF">V2S66_21265</name>
</gene>
<evidence type="ECO:0000313" key="4">
    <source>
        <dbReference type="EMBL" id="MEE4544496.1"/>
    </source>
</evidence>
<dbReference type="Proteomes" id="UP001344658">
    <property type="component" value="Unassembled WGS sequence"/>
</dbReference>
<feature type="transmembrane region" description="Helical" evidence="2">
    <location>
        <begin position="23"/>
        <end position="42"/>
    </location>
</feature>
<keyword evidence="2" id="KW-0472">Membrane</keyword>
<dbReference type="Pfam" id="PF26526">
    <property type="entry name" value="DUF8175"/>
    <property type="match status" value="1"/>
</dbReference>
<feature type="compositionally biased region" description="Low complexity" evidence="1">
    <location>
        <begin position="53"/>
        <end position="63"/>
    </location>
</feature>
<organism evidence="4 5">
    <name type="scientific">Actinacidiphila polyblastidii</name>
    <dbReference type="NCBI Taxonomy" id="3110430"/>
    <lineage>
        <taxon>Bacteria</taxon>
        <taxon>Bacillati</taxon>
        <taxon>Actinomycetota</taxon>
        <taxon>Actinomycetes</taxon>
        <taxon>Kitasatosporales</taxon>
        <taxon>Streptomycetaceae</taxon>
        <taxon>Actinacidiphila</taxon>
    </lineage>
</organism>
<evidence type="ECO:0000256" key="2">
    <source>
        <dbReference type="SAM" id="Phobius"/>
    </source>
</evidence>
<comment type="caution">
    <text evidence="4">The sequence shown here is derived from an EMBL/GenBank/DDBJ whole genome shotgun (WGS) entry which is preliminary data.</text>
</comment>